<dbReference type="Pfam" id="PF01154">
    <property type="entry name" value="HMG_CoA_synt_N"/>
    <property type="match status" value="1"/>
</dbReference>
<dbReference type="Pfam" id="PF08540">
    <property type="entry name" value="HMG_CoA_synt_C"/>
    <property type="match status" value="1"/>
</dbReference>
<dbReference type="InterPro" id="IPR013746">
    <property type="entry name" value="HMG_CoA_synt_C_dom"/>
</dbReference>
<feature type="domain" description="Hydroxymethylglutaryl-coenzyme A synthase N-terminal" evidence="5">
    <location>
        <begin position="4"/>
        <end position="177"/>
    </location>
</feature>
<evidence type="ECO:0000313" key="7">
    <source>
        <dbReference type="EMBL" id="KAK5649162.1"/>
    </source>
</evidence>
<protein>
    <recommendedName>
        <fullName evidence="4">Hydroxymethylglutaryl-CoA synthase</fullName>
        <shortName evidence="4">HMG-CoA synthase</shortName>
        <ecNumber evidence="4">2.3.3.10</ecNumber>
    </recommendedName>
    <alternativeName>
        <fullName evidence="4">3-hydroxy-3-methylglutaryl coenzyme A synthase</fullName>
    </alternativeName>
</protein>
<evidence type="ECO:0000256" key="2">
    <source>
        <dbReference type="ARBA" id="ARBA00022679"/>
    </source>
</evidence>
<evidence type="ECO:0000259" key="6">
    <source>
        <dbReference type="Pfam" id="PF08540"/>
    </source>
</evidence>
<sequence>MGSWPENVGILAIECVFPSLYVDQSELEVFNGVEKGKYVNALGQLQMGICTDREDVNSICLTVVQRLLERYKINPSDIGRLEVGTETVSDKVKSVKNVLLQLFEPYGVVDLEGLDIRSGCYGGTAALFNSVAWIESSVWNGRYAIVVAADIVASDEPTALPIGGAGAVAMLVGPNAPLVIDRGLRGTIMKHSSDSLQPKLTASGSYMEALQHTYQLYREKTQKKTNCANVITMEDFDYLLFHAPNCTIPQRAIALLTVIDFINCISKTNNCENFKNSELSEIKSAEEAIHEFSKDTFNRKTLQSLLLTSRLGNTHSASLYGSLISLLINHNIEQLAGKKICLFSYDSGISGTMYSITVAKEYNNNSKLSTMLCKLVDVKERLEKRKKLSPTDFKTILELREKAWNEKQYLSVADTNHLFSGSYYVAQVDEMQNREYKRKLN</sequence>
<reference evidence="7 8" key="1">
    <citation type="journal article" date="2024" name="Insects">
        <title>An Improved Chromosome-Level Genome Assembly of the Firefly Pyrocoelia pectoralis.</title>
        <authorList>
            <person name="Fu X."/>
            <person name="Meyer-Rochow V.B."/>
            <person name="Ballantyne L."/>
            <person name="Zhu X."/>
        </authorList>
    </citation>
    <scope>NUCLEOTIDE SEQUENCE [LARGE SCALE GENOMIC DNA]</scope>
    <source>
        <strain evidence="7">XCY_ONT2</strain>
    </source>
</reference>
<dbReference type="AlphaFoldDB" id="A0AAN7ZNN7"/>
<keyword evidence="4" id="KW-0444">Lipid biosynthesis</keyword>
<keyword evidence="4" id="KW-0443">Lipid metabolism</keyword>
<dbReference type="InterPro" id="IPR013528">
    <property type="entry name" value="HMG_CoA_synth_N"/>
</dbReference>
<keyword evidence="4" id="KW-0753">Steroid metabolism</keyword>
<dbReference type="InterPro" id="IPR010122">
    <property type="entry name" value="HMG_CoA_synthase_euk"/>
</dbReference>
<keyword evidence="8" id="KW-1185">Reference proteome</keyword>
<evidence type="ECO:0000256" key="3">
    <source>
        <dbReference type="PIRSR" id="PIRSR610122-1"/>
    </source>
</evidence>
<comment type="function">
    <text evidence="4">Catalyzes the condensation of acetyl-CoA with acetoacetyl-CoA to form HMG-CoA.</text>
</comment>
<dbReference type="CDD" id="cd00827">
    <property type="entry name" value="init_cond_enzymes"/>
    <property type="match status" value="1"/>
</dbReference>
<keyword evidence="4" id="KW-0752">Steroid biosynthesis</keyword>
<dbReference type="PANTHER" id="PTHR43323:SF2">
    <property type="entry name" value="HYDROXYMETHYLGLUTARYL-COA SYNTHASE"/>
    <property type="match status" value="1"/>
</dbReference>
<dbReference type="Proteomes" id="UP001329430">
    <property type="component" value="Chromosome 2"/>
</dbReference>
<dbReference type="Gene3D" id="3.40.47.10">
    <property type="match status" value="1"/>
</dbReference>
<proteinExistence type="inferred from homology"/>
<keyword evidence="2 4" id="KW-0808">Transferase</keyword>
<dbReference type="EC" id="2.3.3.10" evidence="4"/>
<gene>
    <name evidence="7" type="ORF">RI129_004054</name>
</gene>
<dbReference type="EMBL" id="JAVRBK010000002">
    <property type="protein sequence ID" value="KAK5649162.1"/>
    <property type="molecule type" value="Genomic_DNA"/>
</dbReference>
<comment type="similarity">
    <text evidence="1 4">Belongs to the thiolase-like superfamily. HMG-CoA synthase family.</text>
</comment>
<keyword evidence="4" id="KW-1207">Sterol metabolism</keyword>
<keyword evidence="4" id="KW-0756">Sterol biosynthesis</keyword>
<dbReference type="InterPro" id="IPR016039">
    <property type="entry name" value="Thiolase-like"/>
</dbReference>
<organism evidence="7 8">
    <name type="scientific">Pyrocoelia pectoralis</name>
    <dbReference type="NCBI Taxonomy" id="417401"/>
    <lineage>
        <taxon>Eukaryota</taxon>
        <taxon>Metazoa</taxon>
        <taxon>Ecdysozoa</taxon>
        <taxon>Arthropoda</taxon>
        <taxon>Hexapoda</taxon>
        <taxon>Insecta</taxon>
        <taxon>Pterygota</taxon>
        <taxon>Neoptera</taxon>
        <taxon>Endopterygota</taxon>
        <taxon>Coleoptera</taxon>
        <taxon>Polyphaga</taxon>
        <taxon>Elateriformia</taxon>
        <taxon>Elateroidea</taxon>
        <taxon>Lampyridae</taxon>
        <taxon>Lampyrinae</taxon>
        <taxon>Pyrocoelia</taxon>
    </lineage>
</organism>
<feature type="active site" description="Proton donor/acceptor" evidence="3">
    <location>
        <position position="86"/>
    </location>
</feature>
<dbReference type="GO" id="GO:0004421">
    <property type="term" value="F:hydroxymethylglutaryl-CoA synthase activity"/>
    <property type="evidence" value="ECO:0007669"/>
    <property type="project" value="UniProtKB-EC"/>
</dbReference>
<feature type="domain" description="Hydroxymethylglutaryl-coenzyme A synthase C-terminal" evidence="6">
    <location>
        <begin position="178"/>
        <end position="439"/>
    </location>
</feature>
<comment type="catalytic activity">
    <reaction evidence="4">
        <text>acetoacetyl-CoA + acetyl-CoA + H2O = (3S)-3-hydroxy-3-methylglutaryl-CoA + CoA + H(+)</text>
        <dbReference type="Rhea" id="RHEA:10188"/>
        <dbReference type="ChEBI" id="CHEBI:15377"/>
        <dbReference type="ChEBI" id="CHEBI:15378"/>
        <dbReference type="ChEBI" id="CHEBI:43074"/>
        <dbReference type="ChEBI" id="CHEBI:57286"/>
        <dbReference type="ChEBI" id="CHEBI:57287"/>
        <dbReference type="ChEBI" id="CHEBI:57288"/>
        <dbReference type="EC" id="2.3.3.10"/>
    </reaction>
</comment>
<dbReference type="NCBIfam" id="TIGR01833">
    <property type="entry name" value="HMG-CoA-S_euk"/>
    <property type="match status" value="1"/>
</dbReference>
<feature type="active site" description="Acyl-thioester intermediate" evidence="3">
    <location>
        <position position="120"/>
    </location>
</feature>
<evidence type="ECO:0000313" key="8">
    <source>
        <dbReference type="Proteomes" id="UP001329430"/>
    </source>
</evidence>
<comment type="pathway">
    <text evidence="4">Metabolic intermediate biosynthesis; (R)-mevalonate biosynthesis; (R)-mevalonate from acetyl-CoA: step 2/3.</text>
</comment>
<name>A0AAN7ZNN7_9COLE</name>
<dbReference type="GO" id="GO:0010142">
    <property type="term" value="P:farnesyl diphosphate biosynthetic process, mevalonate pathway"/>
    <property type="evidence" value="ECO:0007669"/>
    <property type="project" value="InterPro"/>
</dbReference>
<accession>A0AAN7ZNN7</accession>
<evidence type="ECO:0000259" key="5">
    <source>
        <dbReference type="Pfam" id="PF01154"/>
    </source>
</evidence>
<evidence type="ECO:0000256" key="1">
    <source>
        <dbReference type="ARBA" id="ARBA00007061"/>
    </source>
</evidence>
<comment type="caution">
    <text evidence="7">The sequence shown here is derived from an EMBL/GenBank/DDBJ whole genome shotgun (WGS) entry which is preliminary data.</text>
</comment>
<feature type="active site" description="Proton donor/acceptor" evidence="3">
    <location>
        <position position="242"/>
    </location>
</feature>
<evidence type="ECO:0000256" key="4">
    <source>
        <dbReference type="RuleBase" id="RU364071"/>
    </source>
</evidence>
<dbReference type="GO" id="GO:0016126">
    <property type="term" value="P:sterol biosynthetic process"/>
    <property type="evidence" value="ECO:0007669"/>
    <property type="project" value="UniProtKB-KW"/>
</dbReference>
<dbReference type="GO" id="GO:0006084">
    <property type="term" value="P:acetyl-CoA metabolic process"/>
    <property type="evidence" value="ECO:0007669"/>
    <property type="project" value="InterPro"/>
</dbReference>
<dbReference type="PANTHER" id="PTHR43323">
    <property type="entry name" value="3-HYDROXY-3-METHYLGLUTARYL COENZYME A SYNTHASE"/>
    <property type="match status" value="1"/>
</dbReference>
<dbReference type="SUPFAM" id="SSF53901">
    <property type="entry name" value="Thiolase-like"/>
    <property type="match status" value="2"/>
</dbReference>